<evidence type="ECO:0000313" key="3">
    <source>
        <dbReference type="EMBL" id="GAA0588657.1"/>
    </source>
</evidence>
<evidence type="ECO:0000256" key="1">
    <source>
        <dbReference type="SAM" id="Coils"/>
    </source>
</evidence>
<evidence type="ECO:0000256" key="2">
    <source>
        <dbReference type="SAM" id="SignalP"/>
    </source>
</evidence>
<evidence type="ECO:0000313" key="4">
    <source>
        <dbReference type="Proteomes" id="UP001500866"/>
    </source>
</evidence>
<keyword evidence="1" id="KW-0175">Coiled coil</keyword>
<feature type="chain" id="PRO_5045160946" description="Lipoprotein" evidence="2">
    <location>
        <begin position="28"/>
        <end position="172"/>
    </location>
</feature>
<comment type="caution">
    <text evidence="3">The sequence shown here is derived from an EMBL/GenBank/DDBJ whole genome shotgun (WGS) entry which is preliminary data.</text>
</comment>
<dbReference type="Proteomes" id="UP001500866">
    <property type="component" value="Unassembled WGS sequence"/>
</dbReference>
<proteinExistence type="predicted"/>
<sequence length="172" mass="19786">MKVPKFLVFIGLSMVMLLAACGASDQAKEIVEYHNSYLKNVNDKGEQLDKIIKQSLQEANPQAAYQMQKEKAMPIVQEITDYMKAQEPKTDVVKELHQMRLDQFEKWEKGIKMKFDAVKQMGEGISQQKTKKLVNKANEELKKAIELGKKADEKFLELAEEYNIELDTEQSN</sequence>
<dbReference type="RefSeq" id="WP_343809208.1">
    <property type="nucleotide sequence ID" value="NZ_BAAADS010000001.1"/>
</dbReference>
<gene>
    <name evidence="3" type="ORF">GCM10009001_00660</name>
</gene>
<dbReference type="EMBL" id="BAAADS010000001">
    <property type="protein sequence ID" value="GAA0588657.1"/>
    <property type="molecule type" value="Genomic_DNA"/>
</dbReference>
<keyword evidence="4" id="KW-1185">Reference proteome</keyword>
<feature type="coiled-coil region" evidence="1">
    <location>
        <begin position="127"/>
        <end position="154"/>
    </location>
</feature>
<organism evidence="3 4">
    <name type="scientific">Virgibacillus siamensis</name>
    <dbReference type="NCBI Taxonomy" id="480071"/>
    <lineage>
        <taxon>Bacteria</taxon>
        <taxon>Bacillati</taxon>
        <taxon>Bacillota</taxon>
        <taxon>Bacilli</taxon>
        <taxon>Bacillales</taxon>
        <taxon>Bacillaceae</taxon>
        <taxon>Virgibacillus</taxon>
    </lineage>
</organism>
<reference evidence="3 4" key="1">
    <citation type="journal article" date="2019" name="Int. J. Syst. Evol. Microbiol.">
        <title>The Global Catalogue of Microorganisms (GCM) 10K type strain sequencing project: providing services to taxonomists for standard genome sequencing and annotation.</title>
        <authorList>
            <consortium name="The Broad Institute Genomics Platform"/>
            <consortium name="The Broad Institute Genome Sequencing Center for Infectious Disease"/>
            <person name="Wu L."/>
            <person name="Ma J."/>
        </authorList>
    </citation>
    <scope>NUCLEOTIDE SEQUENCE [LARGE SCALE GENOMIC DNA]</scope>
    <source>
        <strain evidence="3 4">JCM 15395</strain>
    </source>
</reference>
<protein>
    <recommendedName>
        <fullName evidence="5">Lipoprotein</fullName>
    </recommendedName>
</protein>
<accession>A0ABN1FDQ3</accession>
<keyword evidence="2" id="KW-0732">Signal</keyword>
<name>A0ABN1FDQ3_9BACI</name>
<feature type="signal peptide" evidence="2">
    <location>
        <begin position="1"/>
        <end position="27"/>
    </location>
</feature>
<dbReference type="PROSITE" id="PS51257">
    <property type="entry name" value="PROKAR_LIPOPROTEIN"/>
    <property type="match status" value="1"/>
</dbReference>
<evidence type="ECO:0008006" key="5">
    <source>
        <dbReference type="Google" id="ProtNLM"/>
    </source>
</evidence>